<organism evidence="2">
    <name type="scientific">marine sediment metagenome</name>
    <dbReference type="NCBI Taxonomy" id="412755"/>
    <lineage>
        <taxon>unclassified sequences</taxon>
        <taxon>metagenomes</taxon>
        <taxon>ecological metagenomes</taxon>
    </lineage>
</organism>
<dbReference type="EMBL" id="LAZR01061135">
    <property type="protein sequence ID" value="KKK64192.1"/>
    <property type="molecule type" value="Genomic_DNA"/>
</dbReference>
<gene>
    <name evidence="2" type="ORF">LCGC14_2986700</name>
</gene>
<sequence length="57" mass="6636">MLKGQAKTDYQRKYMRQYMRDYRLKGRVVKTQSVKTPDAASSAPTTWVDADGNMVYE</sequence>
<name>A0A0F8X501_9ZZZZ</name>
<evidence type="ECO:0000256" key="1">
    <source>
        <dbReference type="SAM" id="MobiDB-lite"/>
    </source>
</evidence>
<dbReference type="AlphaFoldDB" id="A0A0F8X501"/>
<proteinExistence type="predicted"/>
<comment type="caution">
    <text evidence="2">The sequence shown here is derived from an EMBL/GenBank/DDBJ whole genome shotgun (WGS) entry which is preliminary data.</text>
</comment>
<reference evidence="2" key="1">
    <citation type="journal article" date="2015" name="Nature">
        <title>Complex archaea that bridge the gap between prokaryotes and eukaryotes.</title>
        <authorList>
            <person name="Spang A."/>
            <person name="Saw J.H."/>
            <person name="Jorgensen S.L."/>
            <person name="Zaremba-Niedzwiedzka K."/>
            <person name="Martijn J."/>
            <person name="Lind A.E."/>
            <person name="van Eijk R."/>
            <person name="Schleper C."/>
            <person name="Guy L."/>
            <person name="Ettema T.J."/>
        </authorList>
    </citation>
    <scope>NUCLEOTIDE SEQUENCE</scope>
</reference>
<accession>A0A0F8X501</accession>
<feature type="region of interest" description="Disordered" evidence="1">
    <location>
        <begin position="33"/>
        <end position="57"/>
    </location>
</feature>
<protein>
    <submittedName>
        <fullName evidence="2">Uncharacterized protein</fullName>
    </submittedName>
</protein>
<evidence type="ECO:0000313" key="2">
    <source>
        <dbReference type="EMBL" id="KKK64192.1"/>
    </source>
</evidence>